<comment type="similarity">
    <text evidence="1">Belongs to the NmrA-type oxidoreductase family.</text>
</comment>
<dbReference type="InParanoid" id="A0A2J6TXE8"/>
<dbReference type="GeneID" id="36594364"/>
<evidence type="ECO:0000256" key="1">
    <source>
        <dbReference type="ARBA" id="ARBA00006328"/>
    </source>
</evidence>
<accession>A0A2J6TXE8</accession>
<dbReference type="GO" id="GO:0016491">
    <property type="term" value="F:oxidoreductase activity"/>
    <property type="evidence" value="ECO:0007669"/>
    <property type="project" value="UniProtKB-KW"/>
</dbReference>
<feature type="domain" description="NmrA-like" evidence="4">
    <location>
        <begin position="3"/>
        <end position="258"/>
    </location>
</feature>
<sequence>MPRLIAVTGATGNQGGSVAKLLLQHPGEYRVRAITRDALSSSSKYLADLGAEIVQADLTKPETLSAAVHGCWGVFGVTNFYDAKIKDDPGSEEVQGKNLVKASYAAGVQCFIWSSLPSSAQISGGRLVSKIYEGKHHVDAYIKQIGLPASFLYTGNFYENMVLRKHITYNRSKDVVEFRHTVIKRDTKLTMLYVEKDLSATVKGIFDQWDSKKNELNHKILYCTDARVSAGDIIECIERVTGKKCTWESLPTTGVPDRDIMYQLYNEIGMYGNKELPDENIVALGVKMHGIEDFVRERLVPYLGL</sequence>
<dbReference type="InterPro" id="IPR008030">
    <property type="entry name" value="NmrA-like"/>
</dbReference>
<organism evidence="5 6">
    <name type="scientific">Hyaloscypha bicolor E</name>
    <dbReference type="NCBI Taxonomy" id="1095630"/>
    <lineage>
        <taxon>Eukaryota</taxon>
        <taxon>Fungi</taxon>
        <taxon>Dikarya</taxon>
        <taxon>Ascomycota</taxon>
        <taxon>Pezizomycotina</taxon>
        <taxon>Leotiomycetes</taxon>
        <taxon>Helotiales</taxon>
        <taxon>Hyaloscyphaceae</taxon>
        <taxon>Hyaloscypha</taxon>
        <taxon>Hyaloscypha bicolor</taxon>
    </lineage>
</organism>
<reference evidence="5 6" key="1">
    <citation type="submission" date="2016-04" db="EMBL/GenBank/DDBJ databases">
        <title>A degradative enzymes factory behind the ericoid mycorrhizal symbiosis.</title>
        <authorList>
            <consortium name="DOE Joint Genome Institute"/>
            <person name="Martino E."/>
            <person name="Morin E."/>
            <person name="Grelet G."/>
            <person name="Kuo A."/>
            <person name="Kohler A."/>
            <person name="Daghino S."/>
            <person name="Barry K."/>
            <person name="Choi C."/>
            <person name="Cichocki N."/>
            <person name="Clum A."/>
            <person name="Copeland A."/>
            <person name="Hainaut M."/>
            <person name="Haridas S."/>
            <person name="Labutti K."/>
            <person name="Lindquist E."/>
            <person name="Lipzen A."/>
            <person name="Khouja H.-R."/>
            <person name="Murat C."/>
            <person name="Ohm R."/>
            <person name="Olson A."/>
            <person name="Spatafora J."/>
            <person name="Veneault-Fourrey C."/>
            <person name="Henrissat B."/>
            <person name="Grigoriev I."/>
            <person name="Martin F."/>
            <person name="Perotto S."/>
        </authorList>
    </citation>
    <scope>NUCLEOTIDE SEQUENCE [LARGE SCALE GENOMIC DNA]</scope>
    <source>
        <strain evidence="5 6">E</strain>
    </source>
</reference>
<dbReference type="PANTHER" id="PTHR42748">
    <property type="entry name" value="NITROGEN METABOLITE REPRESSION PROTEIN NMRA FAMILY MEMBER"/>
    <property type="match status" value="1"/>
</dbReference>
<dbReference type="PANTHER" id="PTHR42748:SF30">
    <property type="entry name" value="NMRA-LIKE DOMAIN-CONTAINING PROTEIN"/>
    <property type="match status" value="1"/>
</dbReference>
<evidence type="ECO:0000313" key="5">
    <source>
        <dbReference type="EMBL" id="PMD67700.1"/>
    </source>
</evidence>
<dbReference type="CDD" id="cd05251">
    <property type="entry name" value="NmrA_like_SDR_a"/>
    <property type="match status" value="1"/>
</dbReference>
<dbReference type="InterPro" id="IPR036291">
    <property type="entry name" value="NAD(P)-bd_dom_sf"/>
</dbReference>
<protein>
    <submittedName>
        <fullName evidence="5">NAD(P)-binding protein</fullName>
    </submittedName>
</protein>
<dbReference type="Pfam" id="PF05368">
    <property type="entry name" value="NmrA"/>
    <property type="match status" value="1"/>
</dbReference>
<dbReference type="Proteomes" id="UP000235371">
    <property type="component" value="Unassembled WGS sequence"/>
</dbReference>
<evidence type="ECO:0000256" key="3">
    <source>
        <dbReference type="ARBA" id="ARBA00023002"/>
    </source>
</evidence>
<proteinExistence type="inferred from homology"/>
<dbReference type="Gene3D" id="3.40.50.720">
    <property type="entry name" value="NAD(P)-binding Rossmann-like Domain"/>
    <property type="match status" value="1"/>
</dbReference>
<dbReference type="RefSeq" id="XP_024744604.1">
    <property type="nucleotide sequence ID" value="XM_024886287.1"/>
</dbReference>
<dbReference type="Gene3D" id="3.90.25.10">
    <property type="entry name" value="UDP-galactose 4-epimerase, domain 1"/>
    <property type="match status" value="1"/>
</dbReference>
<name>A0A2J6TXE8_9HELO</name>
<evidence type="ECO:0000313" key="6">
    <source>
        <dbReference type="Proteomes" id="UP000235371"/>
    </source>
</evidence>
<dbReference type="SUPFAM" id="SSF51735">
    <property type="entry name" value="NAD(P)-binding Rossmann-fold domains"/>
    <property type="match status" value="1"/>
</dbReference>
<dbReference type="GO" id="GO:0005634">
    <property type="term" value="C:nucleus"/>
    <property type="evidence" value="ECO:0007669"/>
    <property type="project" value="TreeGrafter"/>
</dbReference>
<gene>
    <name evidence="5" type="ORF">K444DRAFT_658672</name>
</gene>
<dbReference type="InterPro" id="IPR051164">
    <property type="entry name" value="NmrA-like_oxidored"/>
</dbReference>
<keyword evidence="6" id="KW-1185">Reference proteome</keyword>
<evidence type="ECO:0000256" key="2">
    <source>
        <dbReference type="ARBA" id="ARBA00022857"/>
    </source>
</evidence>
<dbReference type="OrthoDB" id="3358371at2759"/>
<dbReference type="STRING" id="1095630.A0A2J6TXE8"/>
<dbReference type="AlphaFoldDB" id="A0A2J6TXE8"/>
<dbReference type="EMBL" id="KZ613740">
    <property type="protein sequence ID" value="PMD67700.1"/>
    <property type="molecule type" value="Genomic_DNA"/>
</dbReference>
<keyword evidence="2" id="KW-0521">NADP</keyword>
<keyword evidence="3" id="KW-0560">Oxidoreductase</keyword>
<evidence type="ECO:0000259" key="4">
    <source>
        <dbReference type="Pfam" id="PF05368"/>
    </source>
</evidence>